<dbReference type="Gene3D" id="1.10.287.110">
    <property type="entry name" value="DnaJ domain"/>
    <property type="match status" value="1"/>
</dbReference>
<dbReference type="SUPFAM" id="SSF46565">
    <property type="entry name" value="Chaperone J-domain"/>
    <property type="match status" value="1"/>
</dbReference>
<dbReference type="PANTHER" id="PTHR24074">
    <property type="entry name" value="CO-CHAPERONE PROTEIN DJLA"/>
    <property type="match status" value="1"/>
</dbReference>
<dbReference type="SMART" id="SM00271">
    <property type="entry name" value="DnaJ"/>
    <property type="match status" value="1"/>
</dbReference>
<feature type="compositionally biased region" description="Basic and acidic residues" evidence="1">
    <location>
        <begin position="233"/>
        <end position="257"/>
    </location>
</feature>
<keyword evidence="5" id="KW-1185">Reference proteome</keyword>
<proteinExistence type="predicted"/>
<dbReference type="InterPro" id="IPR050817">
    <property type="entry name" value="DjlA_DnaK_co-chaperone"/>
</dbReference>
<dbReference type="KEGG" id="rmar:GBA65_01060"/>
<dbReference type="Pfam" id="PF00226">
    <property type="entry name" value="DnaJ"/>
    <property type="match status" value="1"/>
</dbReference>
<evidence type="ECO:0000259" key="3">
    <source>
        <dbReference type="PROSITE" id="PS50076"/>
    </source>
</evidence>
<gene>
    <name evidence="4" type="ORF">GBA65_01060</name>
</gene>
<dbReference type="PRINTS" id="PR00625">
    <property type="entry name" value="JDOMAIN"/>
</dbReference>
<dbReference type="Proteomes" id="UP000502706">
    <property type="component" value="Chromosome"/>
</dbReference>
<dbReference type="AlphaFoldDB" id="A0A6G8PSM8"/>
<dbReference type="CDD" id="cd06257">
    <property type="entry name" value="DnaJ"/>
    <property type="match status" value="1"/>
</dbReference>
<keyword evidence="2" id="KW-0812">Transmembrane</keyword>
<dbReference type="InterPro" id="IPR036869">
    <property type="entry name" value="J_dom_sf"/>
</dbReference>
<dbReference type="InterPro" id="IPR001623">
    <property type="entry name" value="DnaJ_domain"/>
</dbReference>
<sequence length="329" mass="35099">MALYAALGAAVAAVAAGLLVSYALGAAVLLLGLAVAFLLGRRGSGAPRVELFYNLDAEAKARFSEVQKACEALAGSEKVWRVDGEGVEVEGAAAPVGDRQPVSIGQAETPDFSANVEIWGIEGGETRLFFLPECVLSYGGERYEPVSYDSFGVVYSQSRRAEDGEVPSDAEVLGEAGSLLGTNGTRRGRRGSEHSVVAYGMLAITGISEGETTRLLVSNKARAVRFARPFGSGKEEAPRGDARTAREARARRNAEAEAEKNETLYKVLGVEPGASQAEVHAAYKKKARMYHPDRVASLAPEVREMAELRMKEINAAYGEIKRKKSTGAR</sequence>
<feature type="region of interest" description="Disordered" evidence="1">
    <location>
        <begin position="231"/>
        <end position="257"/>
    </location>
</feature>
<protein>
    <submittedName>
        <fullName evidence="4">DnaJ domain-containing protein</fullName>
    </submittedName>
</protein>
<dbReference type="EMBL" id="CP045121">
    <property type="protein sequence ID" value="QIN77333.1"/>
    <property type="molecule type" value="Genomic_DNA"/>
</dbReference>
<name>A0A6G8PSM8_9ACTN</name>
<dbReference type="PROSITE" id="PS50076">
    <property type="entry name" value="DNAJ_2"/>
    <property type="match status" value="1"/>
</dbReference>
<keyword evidence="2" id="KW-0472">Membrane</keyword>
<feature type="domain" description="J" evidence="3">
    <location>
        <begin position="263"/>
        <end position="329"/>
    </location>
</feature>
<evidence type="ECO:0000313" key="4">
    <source>
        <dbReference type="EMBL" id="QIN77333.1"/>
    </source>
</evidence>
<evidence type="ECO:0000313" key="5">
    <source>
        <dbReference type="Proteomes" id="UP000502706"/>
    </source>
</evidence>
<feature type="transmembrane region" description="Helical" evidence="2">
    <location>
        <begin position="6"/>
        <end position="39"/>
    </location>
</feature>
<evidence type="ECO:0000256" key="2">
    <source>
        <dbReference type="SAM" id="Phobius"/>
    </source>
</evidence>
<evidence type="ECO:0000256" key="1">
    <source>
        <dbReference type="SAM" id="MobiDB-lite"/>
    </source>
</evidence>
<reference evidence="4 5" key="1">
    <citation type="submission" date="2019-10" db="EMBL/GenBank/DDBJ databases">
        <title>Rubrobacter sp nov SCSIO 52915 isolated from a deep-sea sediment in the South China Sea.</title>
        <authorList>
            <person name="Chen R.W."/>
        </authorList>
    </citation>
    <scope>NUCLEOTIDE SEQUENCE [LARGE SCALE GENOMIC DNA]</scope>
    <source>
        <strain evidence="4 5">SCSIO 52915</strain>
    </source>
</reference>
<organism evidence="4 5">
    <name type="scientific">Rubrobacter marinus</name>
    <dbReference type="NCBI Taxonomy" id="2653852"/>
    <lineage>
        <taxon>Bacteria</taxon>
        <taxon>Bacillati</taxon>
        <taxon>Actinomycetota</taxon>
        <taxon>Rubrobacteria</taxon>
        <taxon>Rubrobacterales</taxon>
        <taxon>Rubrobacteraceae</taxon>
        <taxon>Rubrobacter</taxon>
    </lineage>
</organism>
<accession>A0A6G8PSM8</accession>
<keyword evidence="2" id="KW-1133">Transmembrane helix</keyword>